<name>A0A8S1DDV0_9INSE</name>
<feature type="compositionally biased region" description="Low complexity" evidence="1">
    <location>
        <begin position="9"/>
        <end position="28"/>
    </location>
</feature>
<feature type="compositionally biased region" description="Low complexity" evidence="1">
    <location>
        <begin position="207"/>
        <end position="227"/>
    </location>
</feature>
<feature type="compositionally biased region" description="Polar residues" evidence="1">
    <location>
        <begin position="54"/>
        <end position="76"/>
    </location>
</feature>
<feature type="region of interest" description="Disordered" evidence="1">
    <location>
        <begin position="89"/>
        <end position="247"/>
    </location>
</feature>
<proteinExistence type="predicted"/>
<keyword evidence="3" id="KW-1185">Reference proteome</keyword>
<feature type="compositionally biased region" description="Polar residues" evidence="1">
    <location>
        <begin position="313"/>
        <end position="327"/>
    </location>
</feature>
<accession>A0A8S1DDV0</accession>
<evidence type="ECO:0000313" key="3">
    <source>
        <dbReference type="Proteomes" id="UP000494165"/>
    </source>
</evidence>
<gene>
    <name evidence="2" type="ORF">CLODIP_2_CD16251</name>
</gene>
<feature type="region of interest" description="Disordered" evidence="1">
    <location>
        <begin position="1"/>
        <end position="76"/>
    </location>
</feature>
<dbReference type="Proteomes" id="UP000494165">
    <property type="component" value="Unassembled WGS sequence"/>
</dbReference>
<evidence type="ECO:0000313" key="2">
    <source>
        <dbReference type="EMBL" id="CAB3381748.1"/>
    </source>
</evidence>
<feature type="compositionally biased region" description="Polar residues" evidence="1">
    <location>
        <begin position="134"/>
        <end position="146"/>
    </location>
</feature>
<feature type="compositionally biased region" description="Basic and acidic residues" evidence="1">
    <location>
        <begin position="238"/>
        <end position="247"/>
    </location>
</feature>
<feature type="compositionally biased region" description="Polar residues" evidence="1">
    <location>
        <begin position="191"/>
        <end position="206"/>
    </location>
</feature>
<feature type="region of interest" description="Disordered" evidence="1">
    <location>
        <begin position="285"/>
        <end position="327"/>
    </location>
</feature>
<dbReference type="AlphaFoldDB" id="A0A8S1DDV0"/>
<sequence>MDAGRRARSSSGGSASIAASAATTGTAGRLRRQRSREWRDRQYSTSEEEGTPPIINTSTNVPRNKTQRTSPTPAVYSTATNAVYTATPQTNGIYRTGSQLSTNSDTEVTDNPTSPFPTPPASSSPVNAVMYSSAAMQANAPRQSSPYPLENTMAGASPRGGSLSSSAGIYAEPTPPPSQQQRFLNRHYNKQPKNGNSKQASTTTLQGSKGRISGTRSRTGGTSTSSSDNMSDATYPEDLVKENRLHLESGEYHGLELLNGGVGKSGSTQSNAQAAVYEYLMSGSPRTYPAKSPKSPMGPGGMMAGKDFMQPEGLSSSKTNTLSSQHR</sequence>
<dbReference type="EMBL" id="CADEPI010000245">
    <property type="protein sequence ID" value="CAB3381748.1"/>
    <property type="molecule type" value="Genomic_DNA"/>
</dbReference>
<feature type="compositionally biased region" description="Polar residues" evidence="1">
    <location>
        <begin position="89"/>
        <end position="111"/>
    </location>
</feature>
<reference evidence="2 3" key="1">
    <citation type="submission" date="2020-04" db="EMBL/GenBank/DDBJ databases">
        <authorList>
            <person name="Alioto T."/>
            <person name="Alioto T."/>
            <person name="Gomez Garrido J."/>
        </authorList>
    </citation>
    <scope>NUCLEOTIDE SEQUENCE [LARGE SCALE GENOMIC DNA]</scope>
</reference>
<protein>
    <submittedName>
        <fullName evidence="2">Uncharacterized protein</fullName>
    </submittedName>
</protein>
<comment type="caution">
    <text evidence="2">The sequence shown here is derived from an EMBL/GenBank/DDBJ whole genome shotgun (WGS) entry which is preliminary data.</text>
</comment>
<organism evidence="2 3">
    <name type="scientific">Cloeon dipterum</name>
    <dbReference type="NCBI Taxonomy" id="197152"/>
    <lineage>
        <taxon>Eukaryota</taxon>
        <taxon>Metazoa</taxon>
        <taxon>Ecdysozoa</taxon>
        <taxon>Arthropoda</taxon>
        <taxon>Hexapoda</taxon>
        <taxon>Insecta</taxon>
        <taxon>Pterygota</taxon>
        <taxon>Palaeoptera</taxon>
        <taxon>Ephemeroptera</taxon>
        <taxon>Pisciforma</taxon>
        <taxon>Baetidae</taxon>
        <taxon>Cloeon</taxon>
    </lineage>
</organism>
<evidence type="ECO:0000256" key="1">
    <source>
        <dbReference type="SAM" id="MobiDB-lite"/>
    </source>
</evidence>